<comment type="caution">
    <text evidence="14">The sequence shown here is derived from an EMBL/GenBank/DDBJ whole genome shotgun (WGS) entry which is preliminary data.</text>
</comment>
<dbReference type="PANTHER" id="PTHR43547">
    <property type="entry name" value="TWO-COMPONENT HISTIDINE KINASE"/>
    <property type="match status" value="1"/>
</dbReference>
<dbReference type="SMART" id="SM00387">
    <property type="entry name" value="HATPase_c"/>
    <property type="match status" value="2"/>
</dbReference>
<dbReference type="InterPro" id="IPR001789">
    <property type="entry name" value="Sig_transdc_resp-reg_receiver"/>
</dbReference>
<dbReference type="Gene3D" id="1.10.287.130">
    <property type="match status" value="1"/>
</dbReference>
<dbReference type="Pfam" id="PF00512">
    <property type="entry name" value="HisKA"/>
    <property type="match status" value="1"/>
</dbReference>
<feature type="domain" description="Histidine kinase" evidence="12">
    <location>
        <begin position="934"/>
        <end position="1032"/>
    </location>
</feature>
<dbReference type="FunFam" id="3.30.565.10:FF:000006">
    <property type="entry name" value="Sensor histidine kinase WalK"/>
    <property type="match status" value="1"/>
</dbReference>
<evidence type="ECO:0000256" key="8">
    <source>
        <dbReference type="ARBA" id="ARBA00022840"/>
    </source>
</evidence>
<dbReference type="PANTHER" id="PTHR43547:SF2">
    <property type="entry name" value="HYBRID SIGNAL TRANSDUCTION HISTIDINE KINASE C"/>
    <property type="match status" value="1"/>
</dbReference>
<dbReference type="GO" id="GO:0005524">
    <property type="term" value="F:ATP binding"/>
    <property type="evidence" value="ECO:0007669"/>
    <property type="project" value="UniProtKB-KW"/>
</dbReference>
<dbReference type="GO" id="GO:0005886">
    <property type="term" value="C:plasma membrane"/>
    <property type="evidence" value="ECO:0007669"/>
    <property type="project" value="UniProtKB-SubCell"/>
</dbReference>
<evidence type="ECO:0000256" key="5">
    <source>
        <dbReference type="ARBA" id="ARBA00022679"/>
    </source>
</evidence>
<feature type="transmembrane region" description="Helical" evidence="11">
    <location>
        <begin position="244"/>
        <end position="260"/>
    </location>
</feature>
<dbReference type="InterPro" id="IPR011006">
    <property type="entry name" value="CheY-like_superfamily"/>
</dbReference>
<keyword evidence="9" id="KW-0902">Two-component regulatory system</keyword>
<keyword evidence="11" id="KW-0472">Membrane</keyword>
<dbReference type="Pfam" id="PF00072">
    <property type="entry name" value="Response_reg"/>
    <property type="match status" value="1"/>
</dbReference>
<evidence type="ECO:0000256" key="2">
    <source>
        <dbReference type="ARBA" id="ARBA00004651"/>
    </source>
</evidence>
<keyword evidence="11" id="KW-1133">Transmembrane helix</keyword>
<gene>
    <name evidence="14" type="ORF">CHH67_15390</name>
</gene>
<evidence type="ECO:0000256" key="9">
    <source>
        <dbReference type="ARBA" id="ARBA00023012"/>
    </source>
</evidence>
<keyword evidence="4 10" id="KW-0597">Phosphoprotein</keyword>
<organism evidence="14 15">
    <name type="scientific">Paenibacillus campinasensis</name>
    <dbReference type="NCBI Taxonomy" id="66347"/>
    <lineage>
        <taxon>Bacteria</taxon>
        <taxon>Bacillati</taxon>
        <taxon>Bacillota</taxon>
        <taxon>Bacilli</taxon>
        <taxon>Bacillales</taxon>
        <taxon>Paenibacillaceae</taxon>
        <taxon>Paenibacillus</taxon>
    </lineage>
</organism>
<dbReference type="SUPFAM" id="SSF55874">
    <property type="entry name" value="ATPase domain of HSP90 chaperone/DNA topoisomerase II/histidine kinase"/>
    <property type="match status" value="2"/>
</dbReference>
<evidence type="ECO:0000256" key="7">
    <source>
        <dbReference type="ARBA" id="ARBA00022777"/>
    </source>
</evidence>
<dbReference type="SMART" id="SM00388">
    <property type="entry name" value="HisKA"/>
    <property type="match status" value="1"/>
</dbReference>
<dbReference type="PROSITE" id="PS50110">
    <property type="entry name" value="RESPONSE_REGULATORY"/>
    <property type="match status" value="1"/>
</dbReference>
<comment type="catalytic activity">
    <reaction evidence="1">
        <text>ATP + protein L-histidine = ADP + protein N-phospho-L-histidine.</text>
        <dbReference type="EC" id="2.7.13.3"/>
    </reaction>
</comment>
<dbReference type="CDD" id="cd00082">
    <property type="entry name" value="HisKA"/>
    <property type="match status" value="1"/>
</dbReference>
<proteinExistence type="predicted"/>
<dbReference type="Pfam" id="PF07695">
    <property type="entry name" value="7TMR-DISM_7TM"/>
    <property type="match status" value="1"/>
</dbReference>
<evidence type="ECO:0000313" key="14">
    <source>
        <dbReference type="EMBL" id="PAD75254.1"/>
    </source>
</evidence>
<evidence type="ECO:0000313" key="15">
    <source>
        <dbReference type="Proteomes" id="UP000215596"/>
    </source>
</evidence>
<dbReference type="Gene3D" id="3.30.565.10">
    <property type="entry name" value="Histidine kinase-like ATPase, C-terminal domain"/>
    <property type="match status" value="2"/>
</dbReference>
<dbReference type="InterPro" id="IPR004358">
    <property type="entry name" value="Sig_transdc_His_kin-like_C"/>
</dbReference>
<keyword evidence="11" id="KW-0812">Transmembrane</keyword>
<dbReference type="SMART" id="SM00448">
    <property type="entry name" value="REC"/>
    <property type="match status" value="1"/>
</dbReference>
<dbReference type="InterPro" id="IPR003661">
    <property type="entry name" value="HisK_dim/P_dom"/>
</dbReference>
<feature type="modified residue" description="4-aspartylphosphate" evidence="10">
    <location>
        <position position="753"/>
    </location>
</feature>
<dbReference type="OrthoDB" id="9809348at2"/>
<evidence type="ECO:0000259" key="12">
    <source>
        <dbReference type="PROSITE" id="PS50109"/>
    </source>
</evidence>
<dbReference type="Proteomes" id="UP000215596">
    <property type="component" value="Unassembled WGS sequence"/>
</dbReference>
<name>A0A268EQ50_9BACL</name>
<reference evidence="14 15" key="1">
    <citation type="submission" date="2017-07" db="EMBL/GenBank/DDBJ databases">
        <title>Isolation and whole genome analysis of endospore-forming bacteria from heroin.</title>
        <authorList>
            <person name="Kalinowski J."/>
            <person name="Ahrens B."/>
            <person name="Al-Dilaimi A."/>
            <person name="Winkler A."/>
            <person name="Wibberg D."/>
            <person name="Schleenbecker U."/>
            <person name="Ruckert C."/>
            <person name="Wolfel R."/>
            <person name="Grass G."/>
        </authorList>
    </citation>
    <scope>NUCLEOTIDE SEQUENCE [LARGE SCALE GENOMIC DNA]</scope>
    <source>
        <strain evidence="14 15">7537-G1</strain>
    </source>
</reference>
<dbReference type="Gene3D" id="2.60.120.260">
    <property type="entry name" value="Galactose-binding domain-like"/>
    <property type="match status" value="1"/>
</dbReference>
<evidence type="ECO:0000256" key="1">
    <source>
        <dbReference type="ARBA" id="ARBA00000085"/>
    </source>
</evidence>
<accession>A0A268EQ50</accession>
<dbReference type="SUPFAM" id="SSF47384">
    <property type="entry name" value="Homodimeric domain of signal transducing histidine kinase"/>
    <property type="match status" value="1"/>
</dbReference>
<dbReference type="SUPFAM" id="SSF49785">
    <property type="entry name" value="Galactose-binding domain-like"/>
    <property type="match status" value="1"/>
</dbReference>
<keyword evidence="6" id="KW-0547">Nucleotide-binding</keyword>
<keyword evidence="7" id="KW-0418">Kinase</keyword>
<sequence>MSSLMMKRRKIAALVGLFLLMLTVVRLTWINIQTTSTQVHAESGVLDLRDWAPADRPILTLVGEWEFYPMQLITPTPDGSFAVGDHSAALATIPGSWQREMPSGSVFGHGTYRLRVVMPSEGLPELKIRVPGISASSALYVNGQLMEQSGQPAEHSDSYTASNVPYSIMLPEQEGTLDIVLQTANYNDRVMGGLTEPVKLGTNDAMNRAYWFSAGAQATVFLLVLMHAIYALVLYFIGAREKPLLIFSLLSISGAATIVVDVDRLLPAWFGVDYVTSHKIYYLSYLGVAALLLPFIRGLLPEFPILRHSRWHLAVCIVFGVLVLALPVELYTYADVLHTLLMVISFVITPFILYLAVRRGLPDTIYLLLGSVALVSNLVWGILNYSLLLDIGYYPFDMLAVFISFALFWFKRYFRNATEMTRLAEKLQRADKLKDEFLVHTSHELRNPLHAIMNMAQTVMDSGGRAEDRKNQFRLKLLVSVGKRMNILLSDLIDLTRLRENRIRIEPAPVLLQAEAAGVLDMVRFLTEGKPIRFENRIPESLPPVLADENRLLQIMFNLLHNAVKFTREGVVAIEAEVQGSNVVVRVTDTGVGMDEETLSRIFEPYEQAEEHGRSASGFGLGLTISKQLVELHGGELTATSTPNAGSVFSFTLPVAPTEAEVAEAPGADTPVSAVRMDEGDLLSQVQTEGTPETAGAEAPERPRILAVDDDPVNLYVLRSALAPDAYEIVTATSGAKALSLLNQETWDLIITDVMMPEMSGYEVTRSVRTLFSHSELPILLLTARHRPEDIEAGFRAGANDYIVKPVDAQELRVRVQALTAVARAAREQTRLEAAWLQAQIQPHFLFNTLNSVAALAEVDTERMQRLLLAFGDYLRSSFDFANLNRLVPLRKELGLVQSYLYIEKERFGDRIQIEWEVNQHLELNVPPLSVQPLVENALRHGLLQRSRGGTVRIRVIDRGDRAEISVEDNGVGIDPNTLRKALNPEDGIGSSSGVGLANTDRRLKQLYGTGLKVKGAVGLGTIVSFTVPKEGRSGSLSNDHERSEMMV</sequence>
<dbReference type="InterPro" id="IPR036097">
    <property type="entry name" value="HisK_dim/P_sf"/>
</dbReference>
<dbReference type="EMBL" id="NPBY01000046">
    <property type="protein sequence ID" value="PAD75254.1"/>
    <property type="molecule type" value="Genomic_DNA"/>
</dbReference>
<feature type="transmembrane region" description="Helical" evidence="11">
    <location>
        <begin position="280"/>
        <end position="299"/>
    </location>
</feature>
<evidence type="ECO:0000256" key="6">
    <source>
        <dbReference type="ARBA" id="ARBA00022741"/>
    </source>
</evidence>
<dbReference type="CDD" id="cd16922">
    <property type="entry name" value="HATPase_EvgS-ArcB-TorS-like"/>
    <property type="match status" value="1"/>
</dbReference>
<dbReference type="InterPro" id="IPR011623">
    <property type="entry name" value="7TMR_DISM_rcpt_extracell_dom1"/>
</dbReference>
<dbReference type="AlphaFoldDB" id="A0A268EQ50"/>
<comment type="subcellular location">
    <subcellularLocation>
        <location evidence="2">Cell membrane</location>
        <topology evidence="2">Multi-pass membrane protein</topology>
    </subcellularLocation>
</comment>
<dbReference type="GO" id="GO:0000155">
    <property type="term" value="F:phosphorelay sensor kinase activity"/>
    <property type="evidence" value="ECO:0007669"/>
    <property type="project" value="InterPro"/>
</dbReference>
<feature type="transmembrane region" description="Helical" evidence="11">
    <location>
        <begin position="311"/>
        <end position="330"/>
    </location>
</feature>
<feature type="transmembrane region" description="Helical" evidence="11">
    <location>
        <begin position="336"/>
        <end position="357"/>
    </location>
</feature>
<dbReference type="PRINTS" id="PR00344">
    <property type="entry name" value="BCTRLSENSOR"/>
</dbReference>
<evidence type="ECO:0000256" key="3">
    <source>
        <dbReference type="ARBA" id="ARBA00012438"/>
    </source>
</evidence>
<dbReference type="Pfam" id="PF02518">
    <property type="entry name" value="HATPase_c"/>
    <property type="match status" value="2"/>
</dbReference>
<dbReference type="InterPro" id="IPR005467">
    <property type="entry name" value="His_kinase_dom"/>
</dbReference>
<feature type="domain" description="Histidine kinase" evidence="12">
    <location>
        <begin position="440"/>
        <end position="657"/>
    </location>
</feature>
<evidence type="ECO:0000259" key="13">
    <source>
        <dbReference type="PROSITE" id="PS50110"/>
    </source>
</evidence>
<evidence type="ECO:0000256" key="10">
    <source>
        <dbReference type="PROSITE-ProRule" id="PRU00169"/>
    </source>
</evidence>
<protein>
    <recommendedName>
        <fullName evidence="3">histidine kinase</fullName>
        <ecNumber evidence="3">2.7.13.3</ecNumber>
    </recommendedName>
</protein>
<dbReference type="InterPro" id="IPR010559">
    <property type="entry name" value="Sig_transdc_His_kin_internal"/>
</dbReference>
<dbReference type="Gene3D" id="3.40.50.2300">
    <property type="match status" value="1"/>
</dbReference>
<keyword evidence="5" id="KW-0808">Transferase</keyword>
<feature type="transmembrane region" description="Helical" evidence="11">
    <location>
        <begin position="209"/>
        <end position="237"/>
    </location>
</feature>
<feature type="transmembrane region" description="Helical" evidence="11">
    <location>
        <begin position="364"/>
        <end position="385"/>
    </location>
</feature>
<dbReference type="EC" id="2.7.13.3" evidence="3"/>
<evidence type="ECO:0000256" key="4">
    <source>
        <dbReference type="ARBA" id="ARBA00022553"/>
    </source>
</evidence>
<evidence type="ECO:0000256" key="11">
    <source>
        <dbReference type="SAM" id="Phobius"/>
    </source>
</evidence>
<dbReference type="Pfam" id="PF06580">
    <property type="entry name" value="His_kinase"/>
    <property type="match status" value="1"/>
</dbReference>
<dbReference type="PROSITE" id="PS50109">
    <property type="entry name" value="HIS_KIN"/>
    <property type="match status" value="2"/>
</dbReference>
<dbReference type="SUPFAM" id="SSF52172">
    <property type="entry name" value="CheY-like"/>
    <property type="match status" value="1"/>
</dbReference>
<dbReference type="InterPro" id="IPR036890">
    <property type="entry name" value="HATPase_C_sf"/>
</dbReference>
<feature type="domain" description="Response regulatory" evidence="13">
    <location>
        <begin position="704"/>
        <end position="820"/>
    </location>
</feature>
<feature type="transmembrane region" description="Helical" evidence="11">
    <location>
        <begin position="391"/>
        <end position="410"/>
    </location>
</feature>
<dbReference type="InterPro" id="IPR008979">
    <property type="entry name" value="Galactose-bd-like_sf"/>
</dbReference>
<keyword evidence="8" id="KW-0067">ATP-binding</keyword>
<dbReference type="InterPro" id="IPR003594">
    <property type="entry name" value="HATPase_dom"/>
</dbReference>